<dbReference type="InterPro" id="IPR017853">
    <property type="entry name" value="GH"/>
</dbReference>
<dbReference type="InterPro" id="IPR018155">
    <property type="entry name" value="Hyaluronidase"/>
</dbReference>
<dbReference type="PRINTS" id="PR00846">
    <property type="entry name" value="GLHYDRLASE56"/>
</dbReference>
<proteinExistence type="inferred from homology"/>
<evidence type="ECO:0000256" key="2">
    <source>
        <dbReference type="ARBA" id="ARBA00008871"/>
    </source>
</evidence>
<feature type="compositionally biased region" description="Low complexity" evidence="7">
    <location>
        <begin position="519"/>
        <end position="532"/>
    </location>
</feature>
<feature type="compositionally biased region" description="Polar residues" evidence="7">
    <location>
        <begin position="502"/>
        <end position="514"/>
    </location>
</feature>
<dbReference type="GO" id="GO:0004415">
    <property type="term" value="F:hyalurononglucosaminidase activity"/>
    <property type="evidence" value="ECO:0007669"/>
    <property type="project" value="UniProtKB-UniRule"/>
</dbReference>
<dbReference type="GO" id="GO:0005975">
    <property type="term" value="P:carbohydrate metabolic process"/>
    <property type="evidence" value="ECO:0007669"/>
    <property type="project" value="InterPro"/>
</dbReference>
<dbReference type="EC" id="3.2.1.35" evidence="6"/>
<sequence length="565" mass="61429">MAWTEPRWCPDPEPESEPKVTPHNLRTQTSAANFSSSIPQVHLPVLLPLLILVLAAFADLCTAGPPQPAQPPLLSGQPFIIFWGIPDSSCSGRPDPRSFGMEREGRVAVFYEDTLGNYPYFIDKDTPVNGGLPQHTGLDNHLQKTQQDLEAALPAPRYLGLGVLRWVEWAPQWSRNRDKQTMYLEASRNLLKAFFPNWTPEEVEKWSQVDFEAAAQSVMTETLREVKRLRPKALWGVSPFPSCYNGNPAQTILANYTGQCPAAEMALNDELLWLWKRCSALYPLLTLEKLQSGTAGAKLYLSSQIREALRVSSLTGTAFDLPVFPLVKSVYASTNTFLSQTDLVSTIGESAAMGTAGVVIWERSETKTERECQDLAEFVRKVLGPYSINVTTATRLCSASLCQGKGRCVRQNPQSSAYLHLPPQSEAVEKVTEKIEAAKATDQPNIDAKPAEPDPAEIWKRDFQCQWYKTADGDVSDQQSPKDGASVGETVEENAGDVAGTTPASTVVSTTKGASVTELGGSSSPGTASLSPSLEVPTVGGTNPLSAPLLTVLLLLLAGSLCHVK</sequence>
<evidence type="ECO:0000256" key="7">
    <source>
        <dbReference type="SAM" id="MobiDB-lite"/>
    </source>
</evidence>
<protein>
    <recommendedName>
        <fullName evidence="6">Hyaluronidase</fullName>
        <ecNumber evidence="6">3.2.1.35</ecNumber>
    </recommendedName>
</protein>
<name>A0AAJ7PL79_LATCA</name>
<comment type="catalytic activity">
    <reaction evidence="1 6">
        <text>Random hydrolysis of (1-&gt;4)-linkages between N-acetyl-beta-D-glucosamine and D-glucuronate residues in hyaluronate.</text>
        <dbReference type="EC" id="3.2.1.35"/>
    </reaction>
</comment>
<dbReference type="Proteomes" id="UP000694890">
    <property type="component" value="Linkage group LG6"/>
</dbReference>
<dbReference type="SUPFAM" id="SSF51445">
    <property type="entry name" value="(Trans)glycosidases"/>
    <property type="match status" value="1"/>
</dbReference>
<dbReference type="RefSeq" id="XP_018530629.1">
    <property type="nucleotide sequence ID" value="XM_018675113.2"/>
</dbReference>
<gene>
    <name evidence="9" type="primary">si:dkey-72l14.3</name>
</gene>
<dbReference type="GO" id="GO:0030214">
    <property type="term" value="P:hyaluronan catabolic process"/>
    <property type="evidence" value="ECO:0007669"/>
    <property type="project" value="TreeGrafter"/>
</dbReference>
<reference evidence="9" key="1">
    <citation type="submission" date="2025-08" db="UniProtKB">
        <authorList>
            <consortium name="RefSeq"/>
        </authorList>
    </citation>
    <scope>IDENTIFICATION</scope>
    <source>
        <tissue evidence="9">Brain</tissue>
    </source>
</reference>
<evidence type="ECO:0000256" key="5">
    <source>
        <dbReference type="ARBA" id="ARBA00023295"/>
    </source>
</evidence>
<keyword evidence="4" id="KW-1015">Disulfide bond</keyword>
<dbReference type="PANTHER" id="PTHR11769">
    <property type="entry name" value="HYALURONIDASE"/>
    <property type="match status" value="1"/>
</dbReference>
<evidence type="ECO:0000256" key="1">
    <source>
        <dbReference type="ARBA" id="ARBA00000251"/>
    </source>
</evidence>
<dbReference type="Gene3D" id="3.20.20.70">
    <property type="entry name" value="Aldolase class I"/>
    <property type="match status" value="1"/>
</dbReference>
<dbReference type="Pfam" id="PF01630">
    <property type="entry name" value="Glyco_hydro_56"/>
    <property type="match status" value="1"/>
</dbReference>
<keyword evidence="5 6" id="KW-0326">Glycosidase</keyword>
<evidence type="ECO:0000256" key="4">
    <source>
        <dbReference type="ARBA" id="ARBA00023157"/>
    </source>
</evidence>
<dbReference type="FunFam" id="3.20.20.70:FF:000065">
    <property type="entry name" value="Hyaluronidase"/>
    <property type="match status" value="1"/>
</dbReference>
<evidence type="ECO:0000256" key="6">
    <source>
        <dbReference type="RuleBase" id="RU610713"/>
    </source>
</evidence>
<feature type="region of interest" description="Disordered" evidence="7">
    <location>
        <begin position="471"/>
        <end position="532"/>
    </location>
</feature>
<dbReference type="AlphaFoldDB" id="A0AAJ7PL79"/>
<accession>A0AAJ7PL79</accession>
<dbReference type="GO" id="GO:0031410">
    <property type="term" value="C:cytoplasmic vesicle"/>
    <property type="evidence" value="ECO:0007669"/>
    <property type="project" value="TreeGrafter"/>
</dbReference>
<dbReference type="InterPro" id="IPR013785">
    <property type="entry name" value="Aldolase_TIM"/>
</dbReference>
<keyword evidence="3 6" id="KW-0378">Hydrolase</keyword>
<evidence type="ECO:0000256" key="3">
    <source>
        <dbReference type="ARBA" id="ARBA00022801"/>
    </source>
</evidence>
<dbReference type="PANTHER" id="PTHR11769:SF36">
    <property type="entry name" value="HYALURONIDASE"/>
    <property type="match status" value="1"/>
</dbReference>
<organism evidence="8 9">
    <name type="scientific">Lates calcarifer</name>
    <name type="common">Barramundi</name>
    <name type="synonym">Holocentrus calcarifer</name>
    <dbReference type="NCBI Taxonomy" id="8187"/>
    <lineage>
        <taxon>Eukaryota</taxon>
        <taxon>Metazoa</taxon>
        <taxon>Chordata</taxon>
        <taxon>Craniata</taxon>
        <taxon>Vertebrata</taxon>
        <taxon>Euteleostomi</taxon>
        <taxon>Actinopterygii</taxon>
        <taxon>Neopterygii</taxon>
        <taxon>Teleostei</taxon>
        <taxon>Neoteleostei</taxon>
        <taxon>Acanthomorphata</taxon>
        <taxon>Carangaria</taxon>
        <taxon>Carangaria incertae sedis</taxon>
        <taxon>Centropomidae</taxon>
        <taxon>Lates</taxon>
    </lineage>
</organism>
<dbReference type="GeneID" id="108882561"/>
<comment type="similarity">
    <text evidence="2 6">Belongs to the glycosyl hydrolase 56 family.</text>
</comment>
<dbReference type="KEGG" id="lcf:108882561"/>
<evidence type="ECO:0000313" key="8">
    <source>
        <dbReference type="Proteomes" id="UP000694890"/>
    </source>
</evidence>
<evidence type="ECO:0000313" key="9">
    <source>
        <dbReference type="RefSeq" id="XP_018530629.1"/>
    </source>
</evidence>
<feature type="region of interest" description="Disordered" evidence="7">
    <location>
        <begin position="1"/>
        <end position="23"/>
    </location>
</feature>